<name>A0ABY4RPF1_9BACL</name>
<dbReference type="SUPFAM" id="SSF56059">
    <property type="entry name" value="Glutathione synthetase ATP-binding domain-like"/>
    <property type="match status" value="1"/>
</dbReference>
<evidence type="ECO:0000313" key="2">
    <source>
        <dbReference type="Proteomes" id="UP001057134"/>
    </source>
</evidence>
<dbReference type="InterPro" id="IPR026838">
    <property type="entry name" value="YheC/D"/>
</dbReference>
<dbReference type="Pfam" id="PF14398">
    <property type="entry name" value="ATPgrasp_YheCD"/>
    <property type="match status" value="1"/>
</dbReference>
<protein>
    <submittedName>
        <fullName evidence="1">Endospore coat-associated protein YheD</fullName>
    </submittedName>
</protein>
<dbReference type="Gene3D" id="3.30.470.20">
    <property type="entry name" value="ATP-grasp fold, B domain"/>
    <property type="match status" value="1"/>
</dbReference>
<accession>A0ABY4RPF1</accession>
<reference evidence="1" key="2">
    <citation type="journal article" date="2021" name="J Anim Sci Technol">
        <title>Complete genome sequence of Paenibacillus konkukensis sp. nov. SK3146 as a potential probiotic strain.</title>
        <authorList>
            <person name="Jung H.I."/>
            <person name="Park S."/>
            <person name="Niu K.M."/>
            <person name="Lee S.W."/>
            <person name="Kothari D."/>
            <person name="Yi K.J."/>
            <person name="Kim S.K."/>
        </authorList>
    </citation>
    <scope>NUCLEOTIDE SEQUENCE</scope>
    <source>
        <strain evidence="1">SK3146</strain>
    </source>
</reference>
<proteinExistence type="predicted"/>
<sequence>MGKVKSKRHILSKWKKTCALIPNARIRRFIPDTEKMTRASLKQMLSQFQMVYIKPDVGTYGHGVMRVEMEADRSQLVYRYQSGLEIKRFATYDEMYDSIKEKTKNRLYLVQMGIHLARYRKRRFDIRVMVQQSPSKKWETTAMIGKVGDPKKVVTNIHNGGTPTAVEAVLSAYLPKDKQQELIAYLKRLGTLTAKQLHSKYRGIKEIGLDVALDKNMNPWLLEVNTRPDPYVFNKLKNKSMYRKVYRYAKAYGRV</sequence>
<dbReference type="Proteomes" id="UP001057134">
    <property type="component" value="Chromosome"/>
</dbReference>
<keyword evidence="2" id="KW-1185">Reference proteome</keyword>
<reference evidence="1" key="1">
    <citation type="submission" date="2018-02" db="EMBL/GenBank/DDBJ databases">
        <authorList>
            <person name="Kim S.-K."/>
            <person name="Jung H.-I."/>
            <person name="Lee S.-W."/>
        </authorList>
    </citation>
    <scope>NUCLEOTIDE SEQUENCE</scope>
    <source>
        <strain evidence="1">SK3146</strain>
    </source>
</reference>
<organism evidence="1 2">
    <name type="scientific">Paenibacillus konkukensis</name>
    <dbReference type="NCBI Taxonomy" id="2020716"/>
    <lineage>
        <taxon>Bacteria</taxon>
        <taxon>Bacillati</taxon>
        <taxon>Bacillota</taxon>
        <taxon>Bacilli</taxon>
        <taxon>Bacillales</taxon>
        <taxon>Paenibacillaceae</taxon>
        <taxon>Paenibacillus</taxon>
    </lineage>
</organism>
<dbReference type="EMBL" id="CP027059">
    <property type="protein sequence ID" value="UQZ83599.1"/>
    <property type="molecule type" value="Genomic_DNA"/>
</dbReference>
<gene>
    <name evidence="1" type="primary">yheD_7</name>
    <name evidence="1" type="ORF">SK3146_02786</name>
</gene>
<evidence type="ECO:0000313" key="1">
    <source>
        <dbReference type="EMBL" id="UQZ83599.1"/>
    </source>
</evidence>